<dbReference type="SUPFAM" id="SSF103481">
    <property type="entry name" value="Multidrug resistance efflux transporter EmrE"/>
    <property type="match status" value="1"/>
</dbReference>
<feature type="transmembrane region" description="Helical" evidence="5">
    <location>
        <begin position="195"/>
        <end position="219"/>
    </location>
</feature>
<dbReference type="GO" id="GO:0015165">
    <property type="term" value="F:pyrimidine nucleotide-sugar transmembrane transporter activity"/>
    <property type="evidence" value="ECO:0007669"/>
    <property type="project" value="InterPro"/>
</dbReference>
<organism evidence="6 7">
    <name type="scientific">Pelagomonas calceolata</name>
    <dbReference type="NCBI Taxonomy" id="35677"/>
    <lineage>
        <taxon>Eukaryota</taxon>
        <taxon>Sar</taxon>
        <taxon>Stramenopiles</taxon>
        <taxon>Ochrophyta</taxon>
        <taxon>Pelagophyceae</taxon>
        <taxon>Pelagomonadales</taxon>
        <taxon>Pelagomonadaceae</taxon>
        <taxon>Pelagomonas</taxon>
    </lineage>
</organism>
<reference evidence="6" key="1">
    <citation type="submission" date="2021-11" db="EMBL/GenBank/DDBJ databases">
        <authorList>
            <consortium name="Genoscope - CEA"/>
            <person name="William W."/>
        </authorList>
    </citation>
    <scope>NUCLEOTIDE SEQUENCE</scope>
</reference>
<keyword evidence="7" id="KW-1185">Reference proteome</keyword>
<dbReference type="Proteomes" id="UP000789595">
    <property type="component" value="Unassembled WGS sequence"/>
</dbReference>
<evidence type="ECO:0000313" key="7">
    <source>
        <dbReference type="Proteomes" id="UP000789595"/>
    </source>
</evidence>
<evidence type="ECO:0000256" key="1">
    <source>
        <dbReference type="ARBA" id="ARBA00004141"/>
    </source>
</evidence>
<evidence type="ECO:0000313" key="6">
    <source>
        <dbReference type="EMBL" id="CAH0365394.1"/>
    </source>
</evidence>
<dbReference type="NCBIfam" id="TIGR00803">
    <property type="entry name" value="nst"/>
    <property type="match status" value="1"/>
</dbReference>
<gene>
    <name evidence="6" type="ORF">PECAL_1P18340</name>
</gene>
<feature type="transmembrane region" description="Helical" evidence="5">
    <location>
        <begin position="271"/>
        <end position="294"/>
    </location>
</feature>
<dbReference type="PIRSF" id="PIRSF005799">
    <property type="entry name" value="UDP-gal_transpt"/>
    <property type="match status" value="1"/>
</dbReference>
<dbReference type="OrthoDB" id="408493at2759"/>
<feature type="transmembrane region" description="Helical" evidence="5">
    <location>
        <begin position="324"/>
        <end position="341"/>
    </location>
</feature>
<proteinExistence type="predicted"/>
<comment type="subcellular location">
    <subcellularLocation>
        <location evidence="1">Membrane</location>
        <topology evidence="1">Multi-pass membrane protein</topology>
    </subcellularLocation>
</comment>
<evidence type="ECO:0000256" key="3">
    <source>
        <dbReference type="ARBA" id="ARBA00022989"/>
    </source>
</evidence>
<keyword evidence="4 5" id="KW-0472">Membrane</keyword>
<feature type="transmembrane region" description="Helical" evidence="5">
    <location>
        <begin position="166"/>
        <end position="183"/>
    </location>
</feature>
<keyword evidence="2 5" id="KW-0812">Transmembrane</keyword>
<dbReference type="Pfam" id="PF04142">
    <property type="entry name" value="Nuc_sug_transp"/>
    <property type="match status" value="1"/>
</dbReference>
<dbReference type="EMBL" id="CAKKNE010000001">
    <property type="protein sequence ID" value="CAH0365394.1"/>
    <property type="molecule type" value="Genomic_DNA"/>
</dbReference>
<protein>
    <submittedName>
        <fullName evidence="6">Uncharacterized protein</fullName>
    </submittedName>
</protein>
<dbReference type="PANTHER" id="PTHR10231">
    <property type="entry name" value="NUCLEOTIDE-SUGAR TRANSMEMBRANE TRANSPORTER"/>
    <property type="match status" value="1"/>
</dbReference>
<sequence>MAARIRTAGSGEVQPIAGRGKDVEAQAPAQAPPSLFGIELRYLVCGMLVLQNTGAVLLMRYTRSMPGETEYMTQTAVIMQEVIKGLTCILLLLKGEGTLSSAWAKPGEALKTSVPALLYLVQNNLQYVAVGYLDAATYTVSYQSKIIWSGMLSVLLLGRRLGPHKWLGITLLAGGVAAVQIAGSKQAAQSGEEDTAGKAVGLVAIILAAMVSALAGVYFEKILKGAKVGLWTRNLQLAFYSVLVGYGKLASSPQGEALRAGRTSFFYGYTRMTWCCVAMNAFGGLLVGTVIKYADAVMKDVALGSSIVCSSLASTVLFDFELNAAFAAGIAAVIYSVFLYGQRAHCCGALTPPEN</sequence>
<dbReference type="InterPro" id="IPR007271">
    <property type="entry name" value="Nuc_sug_transpt"/>
</dbReference>
<comment type="caution">
    <text evidence="6">The sequence shown here is derived from an EMBL/GenBank/DDBJ whole genome shotgun (WGS) entry which is preliminary data.</text>
</comment>
<dbReference type="GO" id="GO:0000139">
    <property type="term" value="C:Golgi membrane"/>
    <property type="evidence" value="ECO:0007669"/>
    <property type="project" value="InterPro"/>
</dbReference>
<accession>A0A8J2WSD1</accession>
<name>A0A8J2WSD1_9STRA</name>
<evidence type="ECO:0000256" key="5">
    <source>
        <dbReference type="SAM" id="Phobius"/>
    </source>
</evidence>
<dbReference type="InterPro" id="IPR037185">
    <property type="entry name" value="EmrE-like"/>
</dbReference>
<keyword evidence="3 5" id="KW-1133">Transmembrane helix</keyword>
<dbReference type="AlphaFoldDB" id="A0A8J2WSD1"/>
<evidence type="ECO:0000256" key="2">
    <source>
        <dbReference type="ARBA" id="ARBA00022692"/>
    </source>
</evidence>
<evidence type="ECO:0000256" key="4">
    <source>
        <dbReference type="ARBA" id="ARBA00023136"/>
    </source>
</evidence>